<dbReference type="InterPro" id="IPR001406">
    <property type="entry name" value="PsdUridine_synth_TruA"/>
</dbReference>
<dbReference type="EMBL" id="JAUMVS010000033">
    <property type="protein sequence ID" value="MDO4841618.1"/>
    <property type="molecule type" value="Genomic_DNA"/>
</dbReference>
<evidence type="ECO:0000259" key="5">
    <source>
        <dbReference type="Pfam" id="PF01416"/>
    </source>
</evidence>
<dbReference type="GO" id="GO:0160147">
    <property type="term" value="F:tRNA pseudouridine(38-40) synthase activity"/>
    <property type="evidence" value="ECO:0007669"/>
    <property type="project" value="UniProtKB-EC"/>
</dbReference>
<comment type="caution">
    <text evidence="6">The sequence shown here is derived from an EMBL/GenBank/DDBJ whole genome shotgun (WGS) entry which is preliminary data.</text>
</comment>
<evidence type="ECO:0000256" key="4">
    <source>
        <dbReference type="RuleBase" id="RU003792"/>
    </source>
</evidence>
<sequence>VVGNAFLHSMVRTIVGTLVNVGRGKREPSWVGEVLEAKDRRAAGENAPAQGLIFWDVRY</sequence>
<protein>
    <recommendedName>
        <fullName evidence="4">tRNA pseudouridine synthase</fullName>
        <ecNumber evidence="4">5.4.99.12</ecNumber>
    </recommendedName>
</protein>
<dbReference type="GO" id="GO:0003723">
    <property type="term" value="F:RNA binding"/>
    <property type="evidence" value="ECO:0007669"/>
    <property type="project" value="InterPro"/>
</dbReference>
<evidence type="ECO:0000313" key="6">
    <source>
        <dbReference type="EMBL" id="MDO4841618.1"/>
    </source>
</evidence>
<dbReference type="Proteomes" id="UP001168575">
    <property type="component" value="Unassembled WGS sequence"/>
</dbReference>
<dbReference type="SUPFAM" id="SSF55120">
    <property type="entry name" value="Pseudouridine synthase"/>
    <property type="match status" value="1"/>
</dbReference>
<evidence type="ECO:0000256" key="3">
    <source>
        <dbReference type="ARBA" id="ARBA00023235"/>
    </source>
</evidence>
<reference evidence="6" key="1">
    <citation type="submission" date="2023-07" db="EMBL/GenBank/DDBJ databases">
        <title>Between Cages and Wild: Unraveling the Impact of Captivity on Animal Microbiomes and Antimicrobial Resistance.</title>
        <authorList>
            <person name="Schmartz G.P."/>
            <person name="Rehner J."/>
            <person name="Schuff M.J."/>
            <person name="Becker S.L."/>
            <person name="Kravczyk M."/>
            <person name="Gurevich A."/>
            <person name="Francke R."/>
            <person name="Mueller R."/>
            <person name="Keller V."/>
            <person name="Keller A."/>
        </authorList>
    </citation>
    <scope>NUCLEOTIDE SEQUENCE</scope>
    <source>
        <strain evidence="6">S12M_St_49</strain>
    </source>
</reference>
<keyword evidence="2 4" id="KW-0819">tRNA processing</keyword>
<gene>
    <name evidence="6" type="ORF">Q3982_02960</name>
</gene>
<evidence type="ECO:0000256" key="2">
    <source>
        <dbReference type="ARBA" id="ARBA00022694"/>
    </source>
</evidence>
<proteinExistence type="inferred from homology"/>
<keyword evidence="7" id="KW-1185">Reference proteome</keyword>
<dbReference type="Pfam" id="PF01416">
    <property type="entry name" value="PseudoU_synth_1"/>
    <property type="match status" value="1"/>
</dbReference>
<dbReference type="InterPro" id="IPR020095">
    <property type="entry name" value="PsdUridine_synth_TruA_C"/>
</dbReference>
<dbReference type="InterPro" id="IPR020097">
    <property type="entry name" value="PsdUridine_synth_TruA_a/b_dom"/>
</dbReference>
<evidence type="ECO:0000256" key="1">
    <source>
        <dbReference type="ARBA" id="ARBA00009375"/>
    </source>
</evidence>
<dbReference type="GO" id="GO:0031119">
    <property type="term" value="P:tRNA pseudouridine synthesis"/>
    <property type="evidence" value="ECO:0007669"/>
    <property type="project" value="TreeGrafter"/>
</dbReference>
<evidence type="ECO:0000313" key="7">
    <source>
        <dbReference type="Proteomes" id="UP001168575"/>
    </source>
</evidence>
<accession>A0AA43U5U4</accession>
<dbReference type="PANTHER" id="PTHR11142:SF0">
    <property type="entry name" value="TRNA PSEUDOURIDINE SYNTHASE-LIKE 1"/>
    <property type="match status" value="1"/>
</dbReference>
<comment type="catalytic activity">
    <reaction evidence="4">
        <text>uridine(38/39/40) in tRNA = pseudouridine(38/39/40) in tRNA</text>
        <dbReference type="Rhea" id="RHEA:22376"/>
        <dbReference type="Rhea" id="RHEA-COMP:10085"/>
        <dbReference type="Rhea" id="RHEA-COMP:10087"/>
        <dbReference type="ChEBI" id="CHEBI:65314"/>
        <dbReference type="ChEBI" id="CHEBI:65315"/>
        <dbReference type="EC" id="5.4.99.12"/>
    </reaction>
</comment>
<dbReference type="PANTHER" id="PTHR11142">
    <property type="entry name" value="PSEUDOURIDYLATE SYNTHASE"/>
    <property type="match status" value="1"/>
</dbReference>
<dbReference type="EC" id="5.4.99.12" evidence="4"/>
<feature type="domain" description="Pseudouridine synthase I TruA alpha/beta" evidence="5">
    <location>
        <begin position="1"/>
        <end position="59"/>
    </location>
</feature>
<comment type="similarity">
    <text evidence="1 4">Belongs to the tRNA pseudouridine synthase TruA family.</text>
</comment>
<keyword evidence="3 4" id="KW-0413">Isomerase</keyword>
<organism evidence="6 7">
    <name type="scientific">Phoenicibacter congonensis</name>
    <dbReference type="NCBI Taxonomy" id="1944646"/>
    <lineage>
        <taxon>Bacteria</taxon>
        <taxon>Bacillati</taxon>
        <taxon>Actinomycetota</taxon>
        <taxon>Coriobacteriia</taxon>
        <taxon>Eggerthellales</taxon>
        <taxon>Eggerthellaceae</taxon>
        <taxon>Phoenicibacter</taxon>
    </lineage>
</organism>
<feature type="non-terminal residue" evidence="6">
    <location>
        <position position="1"/>
    </location>
</feature>
<name>A0AA43U5U4_9ACTN</name>
<dbReference type="InterPro" id="IPR020103">
    <property type="entry name" value="PsdUridine_synth_cat_dom_sf"/>
</dbReference>
<dbReference type="Gene3D" id="3.30.70.660">
    <property type="entry name" value="Pseudouridine synthase I, catalytic domain, C-terminal subdomain"/>
    <property type="match status" value="1"/>
</dbReference>
<dbReference type="AlphaFoldDB" id="A0AA43U5U4"/>